<reference evidence="5 7" key="1">
    <citation type="journal article" date="2014" name="Nat. Genet.">
        <title>Genome and transcriptome of the porcine whipworm Trichuris suis.</title>
        <authorList>
            <person name="Jex A.R."/>
            <person name="Nejsum P."/>
            <person name="Schwarz E.M."/>
            <person name="Hu L."/>
            <person name="Young N.D."/>
            <person name="Hall R.S."/>
            <person name="Korhonen P.K."/>
            <person name="Liao S."/>
            <person name="Thamsborg S."/>
            <person name="Xia J."/>
            <person name="Xu P."/>
            <person name="Wang S."/>
            <person name="Scheerlinck J.P."/>
            <person name="Hofmann A."/>
            <person name="Sternberg P.W."/>
            <person name="Wang J."/>
            <person name="Gasser R.B."/>
        </authorList>
    </citation>
    <scope>NUCLEOTIDE SEQUENCE [LARGE SCALE GENOMIC DNA]</scope>
    <source>
        <strain evidence="6">DCEP-RM93F</strain>
        <strain evidence="5">DCEP-RM93M</strain>
    </source>
</reference>
<keyword evidence="7" id="KW-1185">Reference proteome</keyword>
<keyword evidence="1" id="KW-1015">Disulfide bond</keyword>
<evidence type="ECO:0000256" key="3">
    <source>
        <dbReference type="SAM" id="SignalP"/>
    </source>
</evidence>
<feature type="chain" id="PRO_5007379171" description="EGF-like domain-containing protein" evidence="3">
    <location>
        <begin position="20"/>
        <end position="419"/>
    </location>
</feature>
<dbReference type="EMBL" id="KL363359">
    <property type="protein sequence ID" value="KFD46651.1"/>
    <property type="molecule type" value="Genomic_DNA"/>
</dbReference>
<comment type="caution">
    <text evidence="1">Lacks conserved residue(s) required for the propagation of feature annotation.</text>
</comment>
<protein>
    <recommendedName>
        <fullName evidence="4">EGF-like domain-containing protein</fullName>
    </recommendedName>
</protein>
<dbReference type="PROSITE" id="PS50026">
    <property type="entry name" value="EGF_3"/>
    <property type="match status" value="1"/>
</dbReference>
<evidence type="ECO:0000256" key="1">
    <source>
        <dbReference type="PROSITE-ProRule" id="PRU00076"/>
    </source>
</evidence>
<evidence type="ECO:0000313" key="5">
    <source>
        <dbReference type="EMBL" id="KFD46651.1"/>
    </source>
</evidence>
<name>A0A085LNV5_9BILA</name>
<keyword evidence="1" id="KW-0245">EGF-like domain</keyword>
<dbReference type="SUPFAM" id="SSF57196">
    <property type="entry name" value="EGF/Laminin"/>
    <property type="match status" value="1"/>
</dbReference>
<dbReference type="Proteomes" id="UP000030764">
    <property type="component" value="Unassembled WGS sequence"/>
</dbReference>
<organism evidence="5 7">
    <name type="scientific">Trichuris suis</name>
    <name type="common">pig whipworm</name>
    <dbReference type="NCBI Taxonomy" id="68888"/>
    <lineage>
        <taxon>Eukaryota</taxon>
        <taxon>Metazoa</taxon>
        <taxon>Ecdysozoa</taxon>
        <taxon>Nematoda</taxon>
        <taxon>Enoplea</taxon>
        <taxon>Dorylaimia</taxon>
        <taxon>Trichinellida</taxon>
        <taxon>Trichuridae</taxon>
        <taxon>Trichuris</taxon>
    </lineage>
</organism>
<gene>
    <name evidence="5" type="ORF">M513_12460</name>
    <name evidence="6" type="ORF">M514_12460</name>
</gene>
<dbReference type="CDD" id="cd00054">
    <property type="entry name" value="EGF_CA"/>
    <property type="match status" value="1"/>
</dbReference>
<dbReference type="Gene3D" id="2.10.25.10">
    <property type="entry name" value="Laminin"/>
    <property type="match status" value="1"/>
</dbReference>
<dbReference type="EMBL" id="KL367560">
    <property type="protein sequence ID" value="KFD64159.1"/>
    <property type="molecule type" value="Genomic_DNA"/>
</dbReference>
<keyword evidence="2" id="KW-1133">Transmembrane helix</keyword>
<sequence>MALLADCFALLLYWRLVSGNAAETFKCPHEINRGFEGYILRGALKPCVTVIRRKDEKLLSSDFPSFFDVAVKVCNESLPGGIPFALNYLDLDEARLSYGRFKGAKEAVTSRIGNKGHVIFLGWKITKFDRGRRMVIVFGDGKTKIYRRTHPEIEDFIKRAEHRWYRSYYRKGDRLPVCGMYDMATKKITPIHCKQEFWKRHFHSFICQSYGYDTCHRKKLRTRCAYVGRDRCCPRTKYIILRKSQVPGETCDKEENACDQPCDTLPRAPKWKTKGSFGRNPGDVCGNVTLRRFWIPENFSDEWDCRERPCCVQELEEDLGRCPCQNVTCLHNGRCVNFNRTSFKCVCTERYTGPKCEEERIEEEEEQKVEAGMAFWQYSWPYLVGAMAAGMGTGVPFCAYLGYLKGTYDIKLKRALDNG</sequence>
<evidence type="ECO:0000313" key="6">
    <source>
        <dbReference type="EMBL" id="KFD64159.1"/>
    </source>
</evidence>
<feature type="transmembrane region" description="Helical" evidence="2">
    <location>
        <begin position="380"/>
        <end position="404"/>
    </location>
</feature>
<proteinExistence type="predicted"/>
<evidence type="ECO:0000256" key="2">
    <source>
        <dbReference type="SAM" id="Phobius"/>
    </source>
</evidence>
<evidence type="ECO:0000259" key="4">
    <source>
        <dbReference type="PROSITE" id="PS50026"/>
    </source>
</evidence>
<evidence type="ECO:0000313" key="7">
    <source>
        <dbReference type="Proteomes" id="UP000030764"/>
    </source>
</evidence>
<dbReference type="AlphaFoldDB" id="A0A085LNV5"/>
<feature type="signal peptide" evidence="3">
    <location>
        <begin position="1"/>
        <end position="19"/>
    </location>
</feature>
<feature type="domain" description="EGF-like" evidence="4">
    <location>
        <begin position="323"/>
        <end position="357"/>
    </location>
</feature>
<keyword evidence="2" id="KW-0812">Transmembrane</keyword>
<accession>A0A085LNV5</accession>
<dbReference type="SMART" id="SM00181">
    <property type="entry name" value="EGF"/>
    <property type="match status" value="1"/>
</dbReference>
<dbReference type="Proteomes" id="UP000030758">
    <property type="component" value="Unassembled WGS sequence"/>
</dbReference>
<feature type="disulfide bond" evidence="1">
    <location>
        <begin position="347"/>
        <end position="356"/>
    </location>
</feature>
<dbReference type="InterPro" id="IPR000742">
    <property type="entry name" value="EGF"/>
</dbReference>
<keyword evidence="3" id="KW-0732">Signal</keyword>
<dbReference type="PROSITE" id="PS00022">
    <property type="entry name" value="EGF_1"/>
    <property type="match status" value="1"/>
</dbReference>
<keyword evidence="2" id="KW-0472">Membrane</keyword>